<dbReference type="Pfam" id="PF00545">
    <property type="entry name" value="Ribonuclease"/>
    <property type="match status" value="1"/>
</dbReference>
<protein>
    <submittedName>
        <fullName evidence="4">Ribonuclease domain-containing protein</fullName>
    </submittedName>
</protein>
<evidence type="ECO:0000256" key="2">
    <source>
        <dbReference type="ARBA" id="ARBA00022801"/>
    </source>
</evidence>
<keyword evidence="5" id="KW-1185">Reference proteome</keyword>
<feature type="signal peptide" evidence="3">
    <location>
        <begin position="1"/>
        <end position="24"/>
    </location>
</feature>
<dbReference type="Proteomes" id="UP001241926">
    <property type="component" value="Unassembled WGS sequence"/>
</dbReference>
<sequence length="128" mass="13942">MLPRFVLRVLLGVLLLLTGCGAGGADSGPAAPSWAADMVTVPVSELPEEARETLDLIDQGGPFPYAKDGSVFNNFERQLPEQSRGYYREYTVPTPGSSDRGARRIVTGQNGEVYYTDDHYGSFKAVLR</sequence>
<name>A0ABT7J681_9ACTN</name>
<accession>A0ABT7J681</accession>
<evidence type="ECO:0000256" key="1">
    <source>
        <dbReference type="ARBA" id="ARBA00022722"/>
    </source>
</evidence>
<dbReference type="EMBL" id="JASJUS010000031">
    <property type="protein sequence ID" value="MDL2080270.1"/>
    <property type="molecule type" value="Genomic_DNA"/>
</dbReference>
<feature type="chain" id="PRO_5045570793" evidence="3">
    <location>
        <begin position="25"/>
        <end position="128"/>
    </location>
</feature>
<evidence type="ECO:0000256" key="3">
    <source>
        <dbReference type="SAM" id="SignalP"/>
    </source>
</evidence>
<proteinExistence type="predicted"/>
<keyword evidence="1" id="KW-0540">Nuclease</keyword>
<evidence type="ECO:0000313" key="5">
    <source>
        <dbReference type="Proteomes" id="UP001241926"/>
    </source>
</evidence>
<dbReference type="RefSeq" id="WP_250749528.1">
    <property type="nucleotide sequence ID" value="NZ_JASJUS010000031.1"/>
</dbReference>
<keyword evidence="3" id="KW-0732">Signal</keyword>
<dbReference type="PROSITE" id="PS51257">
    <property type="entry name" value="PROKAR_LIPOPROTEIN"/>
    <property type="match status" value="1"/>
</dbReference>
<dbReference type="Gene3D" id="3.10.450.30">
    <property type="entry name" value="Microbial ribonucleases"/>
    <property type="match status" value="1"/>
</dbReference>
<gene>
    <name evidence="4" type="ORF">QNN03_27880</name>
</gene>
<organism evidence="4 5">
    <name type="scientific">Streptomyces fuscus</name>
    <dbReference type="NCBI Taxonomy" id="3048495"/>
    <lineage>
        <taxon>Bacteria</taxon>
        <taxon>Bacillati</taxon>
        <taxon>Actinomycetota</taxon>
        <taxon>Actinomycetes</taxon>
        <taxon>Kitasatosporales</taxon>
        <taxon>Streptomycetaceae</taxon>
        <taxon>Streptomyces</taxon>
    </lineage>
</organism>
<dbReference type="SUPFAM" id="SSF53933">
    <property type="entry name" value="Microbial ribonucleases"/>
    <property type="match status" value="1"/>
</dbReference>
<reference evidence="4 5" key="1">
    <citation type="submission" date="2023-05" db="EMBL/GenBank/DDBJ databases">
        <title>Streptomyces fuscus sp. nov., a brown-black pigment producing actinomyces isolated from dry sand of Sea duck farm.</title>
        <authorList>
            <person name="Xie J."/>
            <person name="Shen N."/>
        </authorList>
    </citation>
    <scope>NUCLEOTIDE SEQUENCE [LARGE SCALE GENOMIC DNA]</scope>
    <source>
        <strain evidence="4 5">GXMU-J15</strain>
    </source>
</reference>
<dbReference type="InterPro" id="IPR016191">
    <property type="entry name" value="Ribonuclease/ribotoxin"/>
</dbReference>
<dbReference type="InterPro" id="IPR000026">
    <property type="entry name" value="N1-like"/>
</dbReference>
<keyword evidence="2" id="KW-0378">Hydrolase</keyword>
<comment type="caution">
    <text evidence="4">The sequence shown here is derived from an EMBL/GenBank/DDBJ whole genome shotgun (WGS) entry which is preliminary data.</text>
</comment>
<evidence type="ECO:0000313" key="4">
    <source>
        <dbReference type="EMBL" id="MDL2080270.1"/>
    </source>
</evidence>